<dbReference type="GO" id="GO:0016020">
    <property type="term" value="C:membrane"/>
    <property type="evidence" value="ECO:0007669"/>
    <property type="project" value="TreeGrafter"/>
</dbReference>
<dbReference type="InterPro" id="IPR036291">
    <property type="entry name" value="NAD(P)-bd_dom_sf"/>
</dbReference>
<evidence type="ECO:0000256" key="1">
    <source>
        <dbReference type="ARBA" id="ARBA00006484"/>
    </source>
</evidence>
<dbReference type="PRINTS" id="PR00080">
    <property type="entry name" value="SDRFAMILY"/>
</dbReference>
<dbReference type="Proteomes" id="UP000593892">
    <property type="component" value="Chromosome"/>
</dbReference>
<dbReference type="InterPro" id="IPR002347">
    <property type="entry name" value="SDR_fam"/>
</dbReference>
<accession>A0A7S7NKD4</accession>
<name>A0A7S7NKD4_PALFE</name>
<dbReference type="PRINTS" id="PR00081">
    <property type="entry name" value="GDHRDH"/>
</dbReference>
<dbReference type="GO" id="GO:0016491">
    <property type="term" value="F:oxidoreductase activity"/>
    <property type="evidence" value="ECO:0007669"/>
    <property type="project" value="UniProtKB-KW"/>
</dbReference>
<dbReference type="AlphaFoldDB" id="A0A7S7NKD4"/>
<dbReference type="RefSeq" id="WP_194446916.1">
    <property type="nucleotide sequence ID" value="NZ_CP063849.1"/>
</dbReference>
<keyword evidence="5" id="KW-1185">Reference proteome</keyword>
<protein>
    <submittedName>
        <fullName evidence="4">SDR family NAD(P)-dependent oxidoreductase</fullName>
    </submittedName>
</protein>
<evidence type="ECO:0000313" key="5">
    <source>
        <dbReference type="Proteomes" id="UP000593892"/>
    </source>
</evidence>
<dbReference type="InterPro" id="IPR020904">
    <property type="entry name" value="Sc_DH/Rdtase_CS"/>
</dbReference>
<keyword evidence="2" id="KW-0560">Oxidoreductase</keyword>
<dbReference type="SUPFAM" id="SSF51735">
    <property type="entry name" value="NAD(P)-binding Rossmann-fold domains"/>
    <property type="match status" value="1"/>
</dbReference>
<dbReference type="Pfam" id="PF00106">
    <property type="entry name" value="adh_short"/>
    <property type="match status" value="1"/>
</dbReference>
<evidence type="ECO:0000256" key="2">
    <source>
        <dbReference type="ARBA" id="ARBA00023002"/>
    </source>
</evidence>
<dbReference type="PANTHER" id="PTHR44196:SF1">
    <property type="entry name" value="DEHYDROGENASE_REDUCTASE SDR FAMILY MEMBER 7B"/>
    <property type="match status" value="1"/>
</dbReference>
<dbReference type="Gene3D" id="3.40.50.720">
    <property type="entry name" value="NAD(P)-binding Rossmann-like Domain"/>
    <property type="match status" value="1"/>
</dbReference>
<gene>
    <name evidence="4" type="ORF">IRI77_20640</name>
</gene>
<reference evidence="4 5" key="1">
    <citation type="submission" date="2020-10" db="EMBL/GenBank/DDBJ databases">
        <title>Complete genome sequence of Paludibaculum fermentans P105T, a facultatively anaerobic acidobacterium capable of dissimilatory Fe(III) reduction.</title>
        <authorList>
            <person name="Dedysh S.N."/>
            <person name="Beletsky A.V."/>
            <person name="Kulichevskaya I.S."/>
            <person name="Mardanov A.V."/>
            <person name="Ravin N.V."/>
        </authorList>
    </citation>
    <scope>NUCLEOTIDE SEQUENCE [LARGE SCALE GENOMIC DNA]</scope>
    <source>
        <strain evidence="4 5">P105</strain>
    </source>
</reference>
<dbReference type="PROSITE" id="PS00061">
    <property type="entry name" value="ADH_SHORT"/>
    <property type="match status" value="1"/>
</dbReference>
<sequence>MKISGSVTLITGASSGIGAALAAELRRRGARLVLTGRSTERLARIAQPEDLVLPGDLCDSAFRDTLIQRSLDRFGHIDILVNNAGYGMYAPPTRSPLDDVRDMFELNLFAPLHLIQLAAPLMKERGSGIIVNISSVAGRLTLPWLSIYSASKFALCALSEGLRSELSGAGIQVMTVCPGYVKTAFPENVRGAAMPPSLRNPSHFAITAAECANAIVRGIEKGAATVVTPGSARLLLLAARLFPWQTERFLARFHRQLEQQA</sequence>
<comment type="similarity">
    <text evidence="1 3">Belongs to the short-chain dehydrogenases/reductases (SDR) family.</text>
</comment>
<evidence type="ECO:0000256" key="3">
    <source>
        <dbReference type="RuleBase" id="RU000363"/>
    </source>
</evidence>
<organism evidence="4 5">
    <name type="scientific">Paludibaculum fermentans</name>
    <dbReference type="NCBI Taxonomy" id="1473598"/>
    <lineage>
        <taxon>Bacteria</taxon>
        <taxon>Pseudomonadati</taxon>
        <taxon>Acidobacteriota</taxon>
        <taxon>Terriglobia</taxon>
        <taxon>Bryobacterales</taxon>
        <taxon>Bryobacteraceae</taxon>
        <taxon>Paludibaculum</taxon>
    </lineage>
</organism>
<dbReference type="PIRSF" id="PIRSF000126">
    <property type="entry name" value="11-beta-HSD1"/>
    <property type="match status" value="1"/>
</dbReference>
<dbReference type="EMBL" id="CP063849">
    <property type="protein sequence ID" value="QOY85246.1"/>
    <property type="molecule type" value="Genomic_DNA"/>
</dbReference>
<evidence type="ECO:0000313" key="4">
    <source>
        <dbReference type="EMBL" id="QOY85246.1"/>
    </source>
</evidence>
<proteinExistence type="inferred from homology"/>
<dbReference type="PANTHER" id="PTHR44196">
    <property type="entry name" value="DEHYDROGENASE/REDUCTASE SDR FAMILY MEMBER 7B"/>
    <property type="match status" value="1"/>
</dbReference>
<dbReference type="KEGG" id="pfer:IRI77_20640"/>